<dbReference type="InterPro" id="IPR003593">
    <property type="entry name" value="AAA+_ATPase"/>
</dbReference>
<evidence type="ECO:0000313" key="10">
    <source>
        <dbReference type="Proteomes" id="UP001596060"/>
    </source>
</evidence>
<evidence type="ECO:0000256" key="5">
    <source>
        <dbReference type="ARBA" id="ARBA00022840"/>
    </source>
</evidence>
<evidence type="ECO:0000256" key="7">
    <source>
        <dbReference type="ARBA" id="ARBA00023136"/>
    </source>
</evidence>
<dbReference type="InterPro" id="IPR008995">
    <property type="entry name" value="Mo/tungstate-bd_C_term_dom"/>
</dbReference>
<gene>
    <name evidence="9" type="ORF">ACFPN9_28410</name>
</gene>
<dbReference type="PANTHER" id="PTHR43875">
    <property type="entry name" value="MALTODEXTRIN IMPORT ATP-BINDING PROTEIN MSMX"/>
    <property type="match status" value="1"/>
</dbReference>
<evidence type="ECO:0000256" key="1">
    <source>
        <dbReference type="ARBA" id="ARBA00005417"/>
    </source>
</evidence>
<name>A0ABW0PAV3_9HYPH</name>
<comment type="caution">
    <text evidence="9">The sequence shown here is derived from an EMBL/GenBank/DDBJ whole genome shotgun (WGS) entry which is preliminary data.</text>
</comment>
<dbReference type="GO" id="GO:0005524">
    <property type="term" value="F:ATP binding"/>
    <property type="evidence" value="ECO:0007669"/>
    <property type="project" value="UniProtKB-KW"/>
</dbReference>
<reference evidence="10" key="1">
    <citation type="journal article" date="2019" name="Int. J. Syst. Evol. Microbiol.">
        <title>The Global Catalogue of Microorganisms (GCM) 10K type strain sequencing project: providing services to taxonomists for standard genome sequencing and annotation.</title>
        <authorList>
            <consortium name="The Broad Institute Genomics Platform"/>
            <consortium name="The Broad Institute Genome Sequencing Center for Infectious Disease"/>
            <person name="Wu L."/>
            <person name="Ma J."/>
        </authorList>
    </citation>
    <scope>NUCLEOTIDE SEQUENCE [LARGE SCALE GENOMIC DNA]</scope>
    <source>
        <strain evidence="10">CCUG 43117</strain>
    </source>
</reference>
<keyword evidence="3" id="KW-1003">Cell membrane</keyword>
<dbReference type="SUPFAM" id="SSF52540">
    <property type="entry name" value="P-loop containing nucleoside triphosphate hydrolases"/>
    <property type="match status" value="1"/>
</dbReference>
<sequence>MVSVELKAVSKSWGGAAAVDDVSFTVDGGKLVALLGPSGCGKSTTLRLIAGLEDTTSGTILIGGRDVTTAAPSGRGIAMVFQNYALFPHLSVAQNITFGLDVRKVARAERDRRLARAAEILGLGALLDRKPSQLSGGQQQRVALGRAIVAEAPVCLMDEPLSNLDAQLRVEMRREIRELQQRLGITMVYVTHDQVEAMTMADQVVLMRNGRIEQDAPPDEIYENPASIFVARFVGTPPMNVVPLPAVLAAGGAGVLTPPPGHDPAGLAVGIRPEMTDLGEAGIAADVVAVEYLGADTLVETRIGGHGFIVRRAGKVRTKPGEKVYITLSQSALHWFDQASERRAVPV</sequence>
<evidence type="ECO:0000256" key="3">
    <source>
        <dbReference type="ARBA" id="ARBA00022475"/>
    </source>
</evidence>
<dbReference type="Proteomes" id="UP001596060">
    <property type="component" value="Unassembled WGS sequence"/>
</dbReference>
<dbReference type="InterPro" id="IPR017871">
    <property type="entry name" value="ABC_transporter-like_CS"/>
</dbReference>
<dbReference type="InterPro" id="IPR015855">
    <property type="entry name" value="ABC_transpr_MalK-like"/>
</dbReference>
<dbReference type="Pfam" id="PF00005">
    <property type="entry name" value="ABC_tran"/>
    <property type="match status" value="1"/>
</dbReference>
<accession>A0ABW0PAV3</accession>
<dbReference type="PANTHER" id="PTHR43875:SF15">
    <property type="entry name" value="TREHALOSE IMPORT ATP-BINDING PROTEIN SUGC"/>
    <property type="match status" value="1"/>
</dbReference>
<evidence type="ECO:0000259" key="8">
    <source>
        <dbReference type="PROSITE" id="PS50893"/>
    </source>
</evidence>
<dbReference type="InterPro" id="IPR012340">
    <property type="entry name" value="NA-bd_OB-fold"/>
</dbReference>
<dbReference type="Gene3D" id="3.40.50.300">
    <property type="entry name" value="P-loop containing nucleotide triphosphate hydrolases"/>
    <property type="match status" value="1"/>
</dbReference>
<proteinExistence type="inferred from homology"/>
<dbReference type="InterPro" id="IPR047641">
    <property type="entry name" value="ABC_transpr_MalK/UgpC-like"/>
</dbReference>
<evidence type="ECO:0000313" key="9">
    <source>
        <dbReference type="EMBL" id="MFC5509156.1"/>
    </source>
</evidence>
<keyword evidence="2" id="KW-0813">Transport</keyword>
<evidence type="ECO:0000256" key="6">
    <source>
        <dbReference type="ARBA" id="ARBA00022967"/>
    </source>
</evidence>
<keyword evidence="10" id="KW-1185">Reference proteome</keyword>
<dbReference type="Pfam" id="PF08402">
    <property type="entry name" value="TOBE_2"/>
    <property type="match status" value="1"/>
</dbReference>
<dbReference type="Gene3D" id="2.40.50.140">
    <property type="entry name" value="Nucleic acid-binding proteins"/>
    <property type="match status" value="1"/>
</dbReference>
<comment type="similarity">
    <text evidence="1">Belongs to the ABC transporter superfamily.</text>
</comment>
<dbReference type="InterPro" id="IPR003439">
    <property type="entry name" value="ABC_transporter-like_ATP-bd"/>
</dbReference>
<dbReference type="PROSITE" id="PS00211">
    <property type="entry name" value="ABC_TRANSPORTER_1"/>
    <property type="match status" value="1"/>
</dbReference>
<keyword evidence="6" id="KW-1278">Translocase</keyword>
<dbReference type="InterPro" id="IPR027417">
    <property type="entry name" value="P-loop_NTPase"/>
</dbReference>
<evidence type="ECO:0000256" key="2">
    <source>
        <dbReference type="ARBA" id="ARBA00022448"/>
    </source>
</evidence>
<dbReference type="PROSITE" id="PS50893">
    <property type="entry name" value="ABC_TRANSPORTER_2"/>
    <property type="match status" value="1"/>
</dbReference>
<feature type="domain" description="ABC transporter" evidence="8">
    <location>
        <begin position="4"/>
        <end position="234"/>
    </location>
</feature>
<organism evidence="9 10">
    <name type="scientific">Bosea massiliensis</name>
    <dbReference type="NCBI Taxonomy" id="151419"/>
    <lineage>
        <taxon>Bacteria</taxon>
        <taxon>Pseudomonadati</taxon>
        <taxon>Pseudomonadota</taxon>
        <taxon>Alphaproteobacteria</taxon>
        <taxon>Hyphomicrobiales</taxon>
        <taxon>Boseaceae</taxon>
        <taxon>Bosea</taxon>
    </lineage>
</organism>
<evidence type="ECO:0000256" key="4">
    <source>
        <dbReference type="ARBA" id="ARBA00022741"/>
    </source>
</evidence>
<dbReference type="Gene3D" id="2.40.50.100">
    <property type="match status" value="1"/>
</dbReference>
<keyword evidence="4" id="KW-0547">Nucleotide-binding</keyword>
<dbReference type="SUPFAM" id="SSF50331">
    <property type="entry name" value="MOP-like"/>
    <property type="match status" value="1"/>
</dbReference>
<keyword evidence="7" id="KW-0472">Membrane</keyword>
<dbReference type="EMBL" id="JBHSLU010000148">
    <property type="protein sequence ID" value="MFC5509156.1"/>
    <property type="molecule type" value="Genomic_DNA"/>
</dbReference>
<protein>
    <submittedName>
        <fullName evidence="9">ABC transporter ATP-binding protein</fullName>
    </submittedName>
</protein>
<dbReference type="CDD" id="cd03301">
    <property type="entry name" value="ABC_MalK_N"/>
    <property type="match status" value="1"/>
</dbReference>
<dbReference type="RefSeq" id="WP_377817968.1">
    <property type="nucleotide sequence ID" value="NZ_JBHSLU010000148.1"/>
</dbReference>
<dbReference type="InterPro" id="IPR013611">
    <property type="entry name" value="Transp-assoc_OB_typ2"/>
</dbReference>
<keyword evidence="5 9" id="KW-0067">ATP-binding</keyword>
<dbReference type="SMART" id="SM00382">
    <property type="entry name" value="AAA"/>
    <property type="match status" value="1"/>
</dbReference>